<name>A0AAW2ZH95_9EUKA</name>
<keyword evidence="3" id="KW-1185">Reference proteome</keyword>
<feature type="repeat" description="TPR" evidence="1">
    <location>
        <begin position="107"/>
        <end position="140"/>
    </location>
</feature>
<organism evidence="2 3">
    <name type="scientific">Acrasis kona</name>
    <dbReference type="NCBI Taxonomy" id="1008807"/>
    <lineage>
        <taxon>Eukaryota</taxon>
        <taxon>Discoba</taxon>
        <taxon>Heterolobosea</taxon>
        <taxon>Tetramitia</taxon>
        <taxon>Eutetramitia</taxon>
        <taxon>Acrasidae</taxon>
        <taxon>Acrasis</taxon>
    </lineage>
</organism>
<evidence type="ECO:0000313" key="2">
    <source>
        <dbReference type="EMBL" id="KAL0488713.1"/>
    </source>
</evidence>
<keyword evidence="1" id="KW-0802">TPR repeat</keyword>
<dbReference type="Proteomes" id="UP001431209">
    <property type="component" value="Unassembled WGS sequence"/>
</dbReference>
<dbReference type="EMBL" id="JAOPGA020001462">
    <property type="protein sequence ID" value="KAL0488713.1"/>
    <property type="molecule type" value="Genomic_DNA"/>
</dbReference>
<evidence type="ECO:0000313" key="3">
    <source>
        <dbReference type="Proteomes" id="UP001431209"/>
    </source>
</evidence>
<dbReference type="InterPro" id="IPR019734">
    <property type="entry name" value="TPR_rpt"/>
</dbReference>
<dbReference type="PROSITE" id="PS50005">
    <property type="entry name" value="TPR"/>
    <property type="match status" value="1"/>
</dbReference>
<sequence length="208" mass="23244">MKDICTFKIDGIFDMLKVGTKKTSIVSKSDAVMDDAASTPKAVSKKESNKNIVMKTIGAVGHATSAAVNIIPYVDTRKEELDEDNVDDATKIVEQMSIKLEKDPNNVEALLKRSHAYILLNNYYKALEDAQRGSTLNPSSLDLKLEHGIALFHLQKLSEAESNFDEVIENQSHTPLQLLVALHFRSRSFLHSDQFRKCLVDCSKGIRH</sequence>
<dbReference type="SUPFAM" id="SSF48452">
    <property type="entry name" value="TPR-like"/>
    <property type="match status" value="1"/>
</dbReference>
<feature type="non-terminal residue" evidence="2">
    <location>
        <position position="208"/>
    </location>
</feature>
<gene>
    <name evidence="2" type="ORF">AKO1_015861</name>
</gene>
<dbReference type="InterPro" id="IPR011990">
    <property type="entry name" value="TPR-like_helical_dom_sf"/>
</dbReference>
<protein>
    <submittedName>
        <fullName evidence="2">Uncharacterized protein</fullName>
    </submittedName>
</protein>
<dbReference type="AlphaFoldDB" id="A0AAW2ZH95"/>
<comment type="caution">
    <text evidence="2">The sequence shown here is derived from an EMBL/GenBank/DDBJ whole genome shotgun (WGS) entry which is preliminary data.</text>
</comment>
<dbReference type="Gene3D" id="1.25.40.10">
    <property type="entry name" value="Tetratricopeptide repeat domain"/>
    <property type="match status" value="1"/>
</dbReference>
<reference evidence="2 3" key="1">
    <citation type="submission" date="2024-03" db="EMBL/GenBank/DDBJ databases">
        <title>The Acrasis kona genome and developmental transcriptomes reveal deep origins of eukaryotic multicellular pathways.</title>
        <authorList>
            <person name="Sheikh S."/>
            <person name="Fu C.-J."/>
            <person name="Brown M.W."/>
            <person name="Baldauf S.L."/>
        </authorList>
    </citation>
    <scope>NUCLEOTIDE SEQUENCE [LARGE SCALE GENOMIC DNA]</scope>
    <source>
        <strain evidence="2 3">ATCC MYA-3509</strain>
    </source>
</reference>
<accession>A0AAW2ZH95</accession>
<evidence type="ECO:0000256" key="1">
    <source>
        <dbReference type="PROSITE-ProRule" id="PRU00339"/>
    </source>
</evidence>
<proteinExistence type="predicted"/>